<dbReference type="GO" id="GO:0005687">
    <property type="term" value="C:U4 snRNP"/>
    <property type="evidence" value="ECO:0007669"/>
    <property type="project" value="TreeGrafter"/>
</dbReference>
<evidence type="ECO:0000313" key="11">
    <source>
        <dbReference type="EMBL" id="KAK5054686.1"/>
    </source>
</evidence>
<dbReference type="InterPro" id="IPR012976">
    <property type="entry name" value="NOSIC"/>
</dbReference>
<dbReference type="InterPro" id="IPR019175">
    <property type="entry name" value="Prp31_C"/>
</dbReference>
<keyword evidence="3" id="KW-0507">mRNA processing</keyword>
<feature type="compositionally biased region" description="Basic residues" evidence="9">
    <location>
        <begin position="435"/>
        <end position="445"/>
    </location>
</feature>
<keyword evidence="5" id="KW-0694">RNA-binding</keyword>
<dbReference type="SUPFAM" id="SSF89124">
    <property type="entry name" value="Nop domain"/>
    <property type="match status" value="1"/>
</dbReference>
<dbReference type="GO" id="GO:0046540">
    <property type="term" value="C:U4/U6 x U5 tri-snRNP complex"/>
    <property type="evidence" value="ECO:0007669"/>
    <property type="project" value="InterPro"/>
</dbReference>
<protein>
    <recommendedName>
        <fullName evidence="10">Nop domain-containing protein</fullName>
    </recommendedName>
</protein>
<dbReference type="PANTHER" id="PTHR13904:SF0">
    <property type="entry name" value="U4_U6 SMALL NUCLEAR RIBONUCLEOPROTEIN PRP31"/>
    <property type="match status" value="1"/>
</dbReference>
<dbReference type="GO" id="GO:0071011">
    <property type="term" value="C:precatalytic spliceosome"/>
    <property type="evidence" value="ECO:0007669"/>
    <property type="project" value="TreeGrafter"/>
</dbReference>
<feature type="compositionally biased region" description="Acidic residues" evidence="9">
    <location>
        <begin position="8"/>
        <end position="39"/>
    </location>
</feature>
<dbReference type="Gene3D" id="1.10.246.90">
    <property type="entry name" value="Nop domain"/>
    <property type="match status" value="1"/>
</dbReference>
<evidence type="ECO:0000256" key="2">
    <source>
        <dbReference type="ARBA" id="ARBA00005572"/>
    </source>
</evidence>
<dbReference type="GeneID" id="89969798"/>
<feature type="region of interest" description="Disordered" evidence="9">
    <location>
        <begin position="413"/>
        <end position="451"/>
    </location>
</feature>
<dbReference type="Pfam" id="PF01798">
    <property type="entry name" value="Nop"/>
    <property type="match status" value="1"/>
</dbReference>
<dbReference type="GO" id="GO:0000244">
    <property type="term" value="P:spliceosomal tri-snRNP complex assembly"/>
    <property type="evidence" value="ECO:0007669"/>
    <property type="project" value="InterPro"/>
</dbReference>
<dbReference type="PROSITE" id="PS51358">
    <property type="entry name" value="NOP"/>
    <property type="match status" value="1"/>
</dbReference>
<dbReference type="RefSeq" id="XP_064707459.1">
    <property type="nucleotide sequence ID" value="XM_064845201.1"/>
</dbReference>
<dbReference type="FunFam" id="1.10.287.4070:FF:000003">
    <property type="entry name" value="U4/U6 small nuclear ribonucleoprotein PRP31"/>
    <property type="match status" value="1"/>
</dbReference>
<name>A0AAV9NGQ9_9EURO</name>
<reference evidence="11 12" key="1">
    <citation type="submission" date="2023-08" db="EMBL/GenBank/DDBJ databases">
        <title>Black Yeasts Isolated from many extreme environments.</title>
        <authorList>
            <person name="Coleine C."/>
            <person name="Stajich J.E."/>
            <person name="Selbmann L."/>
        </authorList>
    </citation>
    <scope>NUCLEOTIDE SEQUENCE [LARGE SCALE GENOMIC DNA]</scope>
    <source>
        <strain evidence="11 12">CCFEE 5792</strain>
    </source>
</reference>
<comment type="caution">
    <text evidence="11">The sequence shown here is derived from an EMBL/GenBank/DDBJ whole genome shotgun (WGS) entry which is preliminary data.</text>
</comment>
<evidence type="ECO:0000256" key="1">
    <source>
        <dbReference type="ARBA" id="ARBA00004123"/>
    </source>
</evidence>
<dbReference type="InterPro" id="IPR027105">
    <property type="entry name" value="Prp31"/>
</dbReference>
<dbReference type="GO" id="GO:0003723">
    <property type="term" value="F:RNA binding"/>
    <property type="evidence" value="ECO:0007669"/>
    <property type="project" value="UniProtKB-KW"/>
</dbReference>
<keyword evidence="4" id="KW-0747">Spliceosome</keyword>
<dbReference type="PANTHER" id="PTHR13904">
    <property type="entry name" value="PRE-MRNA SPLICING FACTOR PRP31"/>
    <property type="match status" value="1"/>
</dbReference>
<dbReference type="InterPro" id="IPR036070">
    <property type="entry name" value="Nop_dom_sf"/>
</dbReference>
<comment type="similarity">
    <text evidence="2">Belongs to the PRP31 family.</text>
</comment>
<dbReference type="Gene3D" id="1.10.287.4070">
    <property type="match status" value="1"/>
</dbReference>
<keyword evidence="12" id="KW-1185">Reference proteome</keyword>
<dbReference type="FunFam" id="1.10.246.90:FF:000002">
    <property type="entry name" value="U4/U6 small nuclear ribonucleoprotein Prp31"/>
    <property type="match status" value="1"/>
</dbReference>
<evidence type="ECO:0000256" key="6">
    <source>
        <dbReference type="ARBA" id="ARBA00023187"/>
    </source>
</evidence>
<accession>A0AAV9NGQ9</accession>
<evidence type="ECO:0000256" key="9">
    <source>
        <dbReference type="SAM" id="MobiDB-lite"/>
    </source>
</evidence>
<dbReference type="Proteomes" id="UP001358417">
    <property type="component" value="Unassembled WGS sequence"/>
</dbReference>
<evidence type="ECO:0000259" key="10">
    <source>
        <dbReference type="PROSITE" id="PS51358"/>
    </source>
</evidence>
<evidence type="ECO:0000256" key="4">
    <source>
        <dbReference type="ARBA" id="ARBA00022728"/>
    </source>
</evidence>
<comment type="subcellular location">
    <subcellularLocation>
        <location evidence="1">Nucleus</location>
    </subcellularLocation>
</comment>
<evidence type="ECO:0000313" key="12">
    <source>
        <dbReference type="Proteomes" id="UP001358417"/>
    </source>
</evidence>
<evidence type="ECO:0000256" key="8">
    <source>
        <dbReference type="ARBA" id="ARBA00023274"/>
    </source>
</evidence>
<feature type="domain" description="Nop" evidence="10">
    <location>
        <begin position="299"/>
        <end position="417"/>
    </location>
</feature>
<feature type="compositionally biased region" description="Polar residues" evidence="9">
    <location>
        <begin position="592"/>
        <end position="607"/>
    </location>
</feature>
<keyword evidence="7" id="KW-0539">Nucleus</keyword>
<evidence type="ECO:0000256" key="7">
    <source>
        <dbReference type="ARBA" id="ARBA00023242"/>
    </source>
</evidence>
<dbReference type="InterPro" id="IPR042239">
    <property type="entry name" value="Nop_C"/>
</dbReference>
<dbReference type="Pfam" id="PF09785">
    <property type="entry name" value="Prp31_C"/>
    <property type="match status" value="1"/>
</dbReference>
<evidence type="ECO:0000256" key="3">
    <source>
        <dbReference type="ARBA" id="ARBA00022664"/>
    </source>
</evidence>
<sequence length="630" mass="67893">MATLADELLNDFEDSGSEHDEEANGFDNGDEAAVGEDDYKENGTVGSVDIPRDDDEEEMEDAEEEVAARDDDLEDELDTKAKVEKMRLGGVRDVRTVAGLMKTLQPVLEVSKFLVSAGSGLSDLHIQLCSPDISSILQKITHYQSIPLDQRTTSVGSIEDNPEYALLTQSNHLATQIDSEIILVHKFIRDHYSTRFPQLETLVSNPLDYAKTVAIIKNGPLEDIKSIAASSDNLVKAPLRSILDGPTMMVVAVEATTSEGQPLTEAELETTLRACEMVLQLDKAKRVLTDYVQSRMNIFAPNLTALIGSLTAAQLLNFAGGLKGLAKVPDRNIPSMGSKKQKQSGLATNVGIRQQGFLYHSPLIQAIPNDLKIQAMRIVSAKLVLAARVDSVHQATDGSTGEQLRDDCLRRLDKLTEPPPNRGPRALPAPDDKPSRKRGGRRARKAKEATAMTDLRKQQNRMVFGKEEKEVGYGTGEGTVGLGMIGQQNDGRIRATQVDRRTMAKLSKKNPGWGSSGLATSLNSGMNTSLKSFGATMGGNASSLRAQGLRTSGVGAGTASSISFTPVQGLELVDPKVQAELKRKREAETAGYFSSGTFTQASGSKTNGGFKVPQLPPAAKRTNMGPPPPK</sequence>
<proteinExistence type="inferred from homology"/>
<evidence type="ECO:0000256" key="5">
    <source>
        <dbReference type="ARBA" id="ARBA00022884"/>
    </source>
</evidence>
<dbReference type="InterPro" id="IPR002687">
    <property type="entry name" value="Nop_dom"/>
</dbReference>
<gene>
    <name evidence="11" type="ORF">LTR84_001578</name>
</gene>
<dbReference type="SMART" id="SM00931">
    <property type="entry name" value="NOSIC"/>
    <property type="match status" value="1"/>
</dbReference>
<feature type="region of interest" description="Disordered" evidence="9">
    <location>
        <begin position="582"/>
        <end position="630"/>
    </location>
</feature>
<keyword evidence="8" id="KW-0687">Ribonucleoprotein</keyword>
<organism evidence="11 12">
    <name type="scientific">Exophiala bonariae</name>
    <dbReference type="NCBI Taxonomy" id="1690606"/>
    <lineage>
        <taxon>Eukaryota</taxon>
        <taxon>Fungi</taxon>
        <taxon>Dikarya</taxon>
        <taxon>Ascomycota</taxon>
        <taxon>Pezizomycotina</taxon>
        <taxon>Eurotiomycetes</taxon>
        <taxon>Chaetothyriomycetidae</taxon>
        <taxon>Chaetothyriales</taxon>
        <taxon>Herpotrichiellaceae</taxon>
        <taxon>Exophiala</taxon>
    </lineage>
</organism>
<dbReference type="AlphaFoldDB" id="A0AAV9NGQ9"/>
<feature type="compositionally biased region" description="Acidic residues" evidence="9">
    <location>
        <begin position="52"/>
        <end position="73"/>
    </location>
</feature>
<dbReference type="EMBL" id="JAVRRD010000010">
    <property type="protein sequence ID" value="KAK5054686.1"/>
    <property type="molecule type" value="Genomic_DNA"/>
</dbReference>
<feature type="region of interest" description="Disordered" evidence="9">
    <location>
        <begin position="1"/>
        <end position="73"/>
    </location>
</feature>
<keyword evidence="6" id="KW-0508">mRNA splicing</keyword>